<evidence type="ECO:0000313" key="5">
    <source>
        <dbReference type="Proteomes" id="UP000054526"/>
    </source>
</evidence>
<keyword evidence="2" id="KW-0812">Transmembrane</keyword>
<proteinExistence type="predicted"/>
<dbReference type="EMBL" id="JXAL01000024">
    <property type="protein sequence ID" value="KIL35103.1"/>
    <property type="molecule type" value="Genomic_DNA"/>
</dbReference>
<evidence type="ECO:0008006" key="6">
    <source>
        <dbReference type="Google" id="ProtNLM"/>
    </source>
</evidence>
<feature type="compositionally biased region" description="Low complexity" evidence="1">
    <location>
        <begin position="82"/>
        <end position="94"/>
    </location>
</feature>
<protein>
    <recommendedName>
        <fullName evidence="6">DUF4340 domain-containing protein</fullName>
    </recommendedName>
</protein>
<evidence type="ECO:0000256" key="2">
    <source>
        <dbReference type="SAM" id="Phobius"/>
    </source>
</evidence>
<evidence type="ECO:0000313" key="4">
    <source>
        <dbReference type="EMBL" id="KIL36512.1"/>
    </source>
</evidence>
<keyword evidence="2" id="KW-0472">Membrane</keyword>
<keyword evidence="5" id="KW-1185">Reference proteome</keyword>
<feature type="transmembrane region" description="Helical" evidence="2">
    <location>
        <begin position="47"/>
        <end position="67"/>
    </location>
</feature>
<name>A0ABR5A386_9BACL</name>
<dbReference type="RefSeq" id="WP_041061488.1">
    <property type="nucleotide sequence ID" value="NZ_JXAL01000007.1"/>
</dbReference>
<gene>
    <name evidence="4" type="ORF">SD71_07030</name>
    <name evidence="3" type="ORF">SD71_15770</name>
</gene>
<dbReference type="Proteomes" id="UP000054526">
    <property type="component" value="Unassembled WGS sequence"/>
</dbReference>
<organism evidence="3 5">
    <name type="scientific">Cohnella kolymensis</name>
    <dbReference type="NCBI Taxonomy" id="1590652"/>
    <lineage>
        <taxon>Bacteria</taxon>
        <taxon>Bacillati</taxon>
        <taxon>Bacillota</taxon>
        <taxon>Bacilli</taxon>
        <taxon>Bacillales</taxon>
        <taxon>Paenibacillaceae</taxon>
        <taxon>Cohnella</taxon>
    </lineage>
</organism>
<sequence length="346" mass="38191">MEEREPQWYEALKSDPIKAKTFTMEKILKIEQAAEAVEERRRFPRNVLLAAISSLAVCAALVIGFAMQDQTEPAAQQPPLPSVSSSPAVETEPATPAPPASSTPVVRITKQGTGEYVAGVDAHTVAINIDGQETAFQTYETPDLDFREINEGDKVWIEYEEEPLEGGIFQRYLKKIKKIKKIGDAPPKTGIDLLPRQKDFTVETDGGPWTYSGGLRILPEYALYVLEGLTFDDASRTMTFETDDRYRATIEKLPAGYKLEEIKQAAEKELIPIGEVQETPPSEISPSLGGALMMLTASSDTSTRQLIVKQVDDAVYGITIDFPQSGTVLNFLPRIYTSVSTLLTNK</sequence>
<dbReference type="EMBL" id="JXAL01000007">
    <property type="protein sequence ID" value="KIL36512.1"/>
    <property type="molecule type" value="Genomic_DNA"/>
</dbReference>
<feature type="region of interest" description="Disordered" evidence="1">
    <location>
        <begin position="73"/>
        <end position="106"/>
    </location>
</feature>
<keyword evidence="2" id="KW-1133">Transmembrane helix</keyword>
<accession>A0ABR5A386</accession>
<evidence type="ECO:0000256" key="1">
    <source>
        <dbReference type="SAM" id="MobiDB-lite"/>
    </source>
</evidence>
<reference evidence="3 5" key="1">
    <citation type="submission" date="2014-12" db="EMBL/GenBank/DDBJ databases">
        <title>Draft genome sequence of Cohnella kolymensis strain B-2846.</title>
        <authorList>
            <person name="Karlyshev A.V."/>
            <person name="Kudryashova E.B."/>
        </authorList>
    </citation>
    <scope>NUCLEOTIDE SEQUENCE [LARGE SCALE GENOMIC DNA]</scope>
    <source>
        <strain evidence="3 5">VKM B-2846</strain>
    </source>
</reference>
<comment type="caution">
    <text evidence="3">The sequence shown here is derived from an EMBL/GenBank/DDBJ whole genome shotgun (WGS) entry which is preliminary data.</text>
</comment>
<evidence type="ECO:0000313" key="3">
    <source>
        <dbReference type="EMBL" id="KIL35103.1"/>
    </source>
</evidence>